<protein>
    <submittedName>
        <fullName evidence="2">Uncharacterized protein</fullName>
    </submittedName>
</protein>
<evidence type="ECO:0000313" key="2">
    <source>
        <dbReference type="EMBL" id="PSL00086.1"/>
    </source>
</evidence>
<reference evidence="2 3" key="1">
    <citation type="submission" date="2018-03" db="EMBL/GenBank/DDBJ databases">
        <title>Genomic Encyclopedia of Archaeal and Bacterial Type Strains, Phase II (KMG-II): from individual species to whole genera.</title>
        <authorList>
            <person name="Goeker M."/>
        </authorList>
    </citation>
    <scope>NUCLEOTIDE SEQUENCE [LARGE SCALE GENOMIC DNA]</scope>
    <source>
        <strain evidence="2 3">DSM 45312</strain>
    </source>
</reference>
<comment type="caution">
    <text evidence="2">The sequence shown here is derived from an EMBL/GenBank/DDBJ whole genome shotgun (WGS) entry which is preliminary data.</text>
</comment>
<dbReference type="AlphaFoldDB" id="A0A2P8DS92"/>
<evidence type="ECO:0000256" key="1">
    <source>
        <dbReference type="SAM" id="MobiDB-lite"/>
    </source>
</evidence>
<evidence type="ECO:0000313" key="3">
    <source>
        <dbReference type="Proteomes" id="UP000240542"/>
    </source>
</evidence>
<accession>A0A2P8DS92</accession>
<proteinExistence type="predicted"/>
<gene>
    <name evidence="2" type="ORF">CLV63_102212</name>
</gene>
<organism evidence="2 3">
    <name type="scientific">Murinocardiopsis flavida</name>
    <dbReference type="NCBI Taxonomy" id="645275"/>
    <lineage>
        <taxon>Bacteria</taxon>
        <taxon>Bacillati</taxon>
        <taxon>Actinomycetota</taxon>
        <taxon>Actinomycetes</taxon>
        <taxon>Streptosporangiales</taxon>
        <taxon>Nocardiopsidaceae</taxon>
        <taxon>Murinocardiopsis</taxon>
    </lineage>
</organism>
<keyword evidence="3" id="KW-1185">Reference proteome</keyword>
<name>A0A2P8DS92_9ACTN</name>
<dbReference type="Proteomes" id="UP000240542">
    <property type="component" value="Unassembled WGS sequence"/>
</dbReference>
<feature type="region of interest" description="Disordered" evidence="1">
    <location>
        <begin position="1"/>
        <end position="36"/>
    </location>
</feature>
<dbReference type="EMBL" id="PYGA01000002">
    <property type="protein sequence ID" value="PSL00086.1"/>
    <property type="molecule type" value="Genomic_DNA"/>
</dbReference>
<sequence>MAPGGRARILAGPRRRVAPAANGRSTDDKGDGVDAAQTWRLLHGTEPVGEITVTEQDWPWLSGPFSPRPRFADFAPLFARELALVEAMATDDSAAAAEAWETAYAPITSALRLEGPDGAVAGFLLHIEDGSAWFRWHD</sequence>